<keyword evidence="7" id="KW-0175">Coiled coil</keyword>
<dbReference type="Proteomes" id="UP001152797">
    <property type="component" value="Unassembled WGS sequence"/>
</dbReference>
<feature type="domain" description="Aspartyl/asparaginy/proline hydroxylase" evidence="11">
    <location>
        <begin position="482"/>
        <end position="673"/>
    </location>
</feature>
<dbReference type="OrthoDB" id="409905at2759"/>
<keyword evidence="6 9" id="KW-0472">Membrane</keyword>
<evidence type="ECO:0000256" key="2">
    <source>
        <dbReference type="ARBA" id="ARBA00007730"/>
    </source>
</evidence>
<dbReference type="InterPro" id="IPR049177">
    <property type="entry name" value="MgtC_SapB_SrpB_YhiD_N"/>
</dbReference>
<evidence type="ECO:0000256" key="3">
    <source>
        <dbReference type="ARBA" id="ARBA00022475"/>
    </source>
</evidence>
<keyword evidence="3" id="KW-1003">Cell membrane</keyword>
<feature type="region of interest" description="Disordered" evidence="8">
    <location>
        <begin position="693"/>
        <end position="719"/>
    </location>
</feature>
<evidence type="ECO:0000256" key="4">
    <source>
        <dbReference type="ARBA" id="ARBA00022692"/>
    </source>
</evidence>
<keyword evidence="5 9" id="KW-1133">Transmembrane helix</keyword>
<reference evidence="13 14" key="2">
    <citation type="submission" date="2024-05" db="EMBL/GenBank/DDBJ databases">
        <authorList>
            <person name="Chen Y."/>
            <person name="Shah S."/>
            <person name="Dougan E. K."/>
            <person name="Thang M."/>
            <person name="Chan C."/>
        </authorList>
    </citation>
    <scope>NUCLEOTIDE SEQUENCE [LARGE SCALE GENOMIC DNA]</scope>
</reference>
<feature type="compositionally biased region" description="Basic and acidic residues" evidence="8">
    <location>
        <begin position="708"/>
        <end position="719"/>
    </location>
</feature>
<feature type="transmembrane region" description="Helical" evidence="9">
    <location>
        <begin position="20"/>
        <end position="41"/>
    </location>
</feature>
<dbReference type="Pfam" id="PF02308">
    <property type="entry name" value="MgtC"/>
    <property type="match status" value="1"/>
</dbReference>
<gene>
    <name evidence="12" type="ORF">C1SCF055_LOCUS10353</name>
</gene>
<comment type="caution">
    <text evidence="12">The sequence shown here is derived from an EMBL/GenBank/DDBJ whole genome shotgun (WGS) entry which is preliminary data.</text>
</comment>
<evidence type="ECO:0000259" key="11">
    <source>
        <dbReference type="Pfam" id="PF05118"/>
    </source>
</evidence>
<dbReference type="GO" id="GO:0005886">
    <property type="term" value="C:plasma membrane"/>
    <property type="evidence" value="ECO:0007669"/>
    <property type="project" value="UniProtKB-SubCell"/>
</dbReference>
<evidence type="ECO:0000313" key="12">
    <source>
        <dbReference type="EMBL" id="CAI3982684.1"/>
    </source>
</evidence>
<evidence type="ECO:0000259" key="10">
    <source>
        <dbReference type="Pfam" id="PF02308"/>
    </source>
</evidence>
<feature type="transmembrane region" description="Helical" evidence="9">
    <location>
        <begin position="185"/>
        <end position="217"/>
    </location>
</feature>
<proteinExistence type="inferred from homology"/>
<feature type="transmembrane region" description="Helical" evidence="9">
    <location>
        <begin position="125"/>
        <end position="144"/>
    </location>
</feature>
<dbReference type="InterPro" id="IPR003416">
    <property type="entry name" value="MgtC/SapB/SrpB/YhiD_fam"/>
</dbReference>
<comment type="subcellular location">
    <subcellularLocation>
        <location evidence="1">Cell membrane</location>
        <topology evidence="1">Multi-pass membrane protein</topology>
    </subcellularLocation>
</comment>
<dbReference type="EMBL" id="CAMXCT030000736">
    <property type="protein sequence ID" value="CAL4769996.1"/>
    <property type="molecule type" value="Genomic_DNA"/>
</dbReference>
<feature type="region of interest" description="Disordered" evidence="8">
    <location>
        <begin position="902"/>
        <end position="922"/>
    </location>
</feature>
<evidence type="ECO:0000256" key="9">
    <source>
        <dbReference type="SAM" id="Phobius"/>
    </source>
</evidence>
<evidence type="ECO:0000256" key="5">
    <source>
        <dbReference type="ARBA" id="ARBA00022989"/>
    </source>
</evidence>
<dbReference type="PRINTS" id="PR01837">
    <property type="entry name" value="MGTCSAPBPROT"/>
</dbReference>
<accession>A0A9P1FME8</accession>
<evidence type="ECO:0000313" key="14">
    <source>
        <dbReference type="Proteomes" id="UP001152797"/>
    </source>
</evidence>
<reference evidence="12" key="1">
    <citation type="submission" date="2022-10" db="EMBL/GenBank/DDBJ databases">
        <authorList>
            <person name="Chen Y."/>
            <person name="Dougan E. K."/>
            <person name="Chan C."/>
            <person name="Rhodes N."/>
            <person name="Thang M."/>
        </authorList>
    </citation>
    <scope>NUCLEOTIDE SEQUENCE</scope>
</reference>
<dbReference type="InterPro" id="IPR007803">
    <property type="entry name" value="Asp/Arg/Pro-Hydrxlase"/>
</dbReference>
<evidence type="ECO:0000256" key="6">
    <source>
        <dbReference type="ARBA" id="ARBA00023136"/>
    </source>
</evidence>
<evidence type="ECO:0000256" key="1">
    <source>
        <dbReference type="ARBA" id="ARBA00004651"/>
    </source>
</evidence>
<organism evidence="12">
    <name type="scientific">Cladocopium goreaui</name>
    <dbReference type="NCBI Taxonomy" id="2562237"/>
    <lineage>
        <taxon>Eukaryota</taxon>
        <taxon>Sar</taxon>
        <taxon>Alveolata</taxon>
        <taxon>Dinophyceae</taxon>
        <taxon>Suessiales</taxon>
        <taxon>Symbiodiniaceae</taxon>
        <taxon>Cladocopium</taxon>
    </lineage>
</organism>
<evidence type="ECO:0000256" key="7">
    <source>
        <dbReference type="SAM" id="Coils"/>
    </source>
</evidence>
<dbReference type="EMBL" id="CAMXCT020000736">
    <property type="protein sequence ID" value="CAL1136059.1"/>
    <property type="molecule type" value="Genomic_DNA"/>
</dbReference>
<comment type="similarity">
    <text evidence="2">Belongs to the aspartyl/asparaginyl beta-hydroxylase family.</text>
</comment>
<evidence type="ECO:0000313" key="13">
    <source>
        <dbReference type="EMBL" id="CAL4769996.1"/>
    </source>
</evidence>
<evidence type="ECO:0000256" key="8">
    <source>
        <dbReference type="SAM" id="MobiDB-lite"/>
    </source>
</evidence>
<dbReference type="EMBL" id="CAMXCT010000736">
    <property type="protein sequence ID" value="CAI3982684.1"/>
    <property type="molecule type" value="Genomic_DNA"/>
</dbReference>
<feature type="coiled-coil region" evidence="7">
    <location>
        <begin position="816"/>
        <end position="843"/>
    </location>
</feature>
<protein>
    <submittedName>
        <fullName evidence="13">Aflatoxin B1 aldehyde reductase member 4</fullName>
    </submittedName>
</protein>
<feature type="domain" description="MgtC/SapB/SrpB/YhiD N-terminal" evidence="10">
    <location>
        <begin position="100"/>
        <end position="219"/>
    </location>
</feature>
<feature type="transmembrane region" description="Helical" evidence="9">
    <location>
        <begin position="156"/>
        <end position="173"/>
    </location>
</feature>
<dbReference type="InterPro" id="IPR027443">
    <property type="entry name" value="IPNS-like_sf"/>
</dbReference>
<dbReference type="AlphaFoldDB" id="A0A9P1FME8"/>
<dbReference type="Gene3D" id="2.60.120.330">
    <property type="entry name" value="B-lactam Antibiotic, Isopenicillin N Synthase, Chain"/>
    <property type="match status" value="1"/>
</dbReference>
<dbReference type="Pfam" id="PF05118">
    <property type="entry name" value="Asp_Arg_Hydrox"/>
    <property type="match status" value="1"/>
</dbReference>
<dbReference type="PANTHER" id="PTHR33778:SF1">
    <property type="entry name" value="MAGNESIUM TRANSPORTER YHID-RELATED"/>
    <property type="match status" value="1"/>
</dbReference>
<dbReference type="PANTHER" id="PTHR33778">
    <property type="entry name" value="PROTEIN MGTC"/>
    <property type="match status" value="1"/>
</dbReference>
<name>A0A9P1FME8_9DINO</name>
<sequence length="922" mass="102473">MARHIFNPAAVSASGGKSLAFKSAVFLSIFFCAYAFVALLLEPYAGDYMFEQYLNKTKDIDTRVPNVPNVLFPDDWKYRGHRWPQLLFLTRQEAEFGRRMIVSLVVGALLGLERRESNRGAGVRTMSLVSLGACIFTIGSIYAFEAGTQTWDSSRVAAALPSGVGFLGGALIFKDSGQIKGLTTACGVWLACAVGMCCGGGLYFVSFFGVAGVVAVLRFGPRSAMPDDEEDEAKVHPVAVETLEEPLLVKKKSGLTSLPKTLLVSDECNSTAAVHAELFKSMVAWKEQPQKMVRTNRPQNFQPANFRTNNPDFGSVSSATLQCHAMTWLQHVVLCCAGYALAAEVMRLNCSEEMMMELVKLRKARNSRDALGDFSQLYAATTALEQTMRRFYGLNDTKDRDEVGWLDGDAFPACGAELPRPGNLHDIKSHAYYVGAIRKLHSFPSQAVQSIVASEWYHPGLTAKSVWCVDSCDLPLAQRLNRHFPAIRKELLQFWAQKEQVKEHLRGVGSHTTSFDQLIKGNGSWQDLRLWRGRSFDRRLCERHFRVTCGLIEASPEVWTNPWSHVLISILMPNSWVPFHQGHTNGQLTYHLPVVLPEDGAAELALVERGGALAEHETRTLSHPEETTVTWKLGRTLVFDDSFSHAVRYRGPADAADATRPPRMLLLTRAWHPELDPAERMALRDFIRQGGEEEPEGYDMLPLPRAETAPEKGPSRGDDMSRSFAISFASSAKEVGGRLLERVAHCINPELGQLGCSNITFREERLEEVLAAQCISSHLRNFGPRELTATAWTLAARPEIHAPLLGAMDTALHDLKVQTDKEISQLRESLSKVERAVENQSIQMQVNTEQTNNEFKTLRAEAASQFQAMTNSFAESLKNAITHHDSQMSVQFLELKQLISCRGSGQSPPQKKPKNGQHNDDL</sequence>
<keyword evidence="4 9" id="KW-0812">Transmembrane</keyword>
<keyword evidence="14" id="KW-1185">Reference proteome</keyword>